<dbReference type="InterPro" id="IPR020843">
    <property type="entry name" value="ER"/>
</dbReference>
<dbReference type="PANTHER" id="PTHR43401">
    <property type="entry name" value="L-THREONINE 3-DEHYDROGENASE"/>
    <property type="match status" value="1"/>
</dbReference>
<dbReference type="GO" id="GO:0016491">
    <property type="term" value="F:oxidoreductase activity"/>
    <property type="evidence" value="ECO:0007669"/>
    <property type="project" value="UniProtKB-KW"/>
</dbReference>
<keyword evidence="3" id="KW-0560">Oxidoreductase</keyword>
<dbReference type="SUPFAM" id="SSF50129">
    <property type="entry name" value="GroES-like"/>
    <property type="match status" value="1"/>
</dbReference>
<dbReference type="SMART" id="SM00829">
    <property type="entry name" value="PKS_ER"/>
    <property type="match status" value="1"/>
</dbReference>
<feature type="domain" description="Enoyl reductase (ER)" evidence="5">
    <location>
        <begin position="7"/>
        <end position="336"/>
    </location>
</feature>
<dbReference type="InterPro" id="IPR013154">
    <property type="entry name" value="ADH-like_N"/>
</dbReference>
<evidence type="ECO:0000313" key="7">
    <source>
        <dbReference type="Proteomes" id="UP000467132"/>
    </source>
</evidence>
<keyword evidence="1 4" id="KW-0479">Metal-binding</keyword>
<evidence type="ECO:0000256" key="3">
    <source>
        <dbReference type="ARBA" id="ARBA00023002"/>
    </source>
</evidence>
<comment type="caution">
    <text evidence="6">The sequence shown here is derived from an EMBL/GenBank/DDBJ whole genome shotgun (WGS) entry which is preliminary data.</text>
</comment>
<evidence type="ECO:0000256" key="1">
    <source>
        <dbReference type="ARBA" id="ARBA00022723"/>
    </source>
</evidence>
<dbReference type="OrthoDB" id="9769198at2"/>
<evidence type="ECO:0000256" key="2">
    <source>
        <dbReference type="ARBA" id="ARBA00022833"/>
    </source>
</evidence>
<dbReference type="PROSITE" id="PS00059">
    <property type="entry name" value="ADH_ZINC"/>
    <property type="match status" value="1"/>
</dbReference>
<comment type="cofactor">
    <cofactor evidence="4">
        <name>Zn(2+)</name>
        <dbReference type="ChEBI" id="CHEBI:29105"/>
    </cofactor>
</comment>
<dbReference type="GO" id="GO:0008270">
    <property type="term" value="F:zinc ion binding"/>
    <property type="evidence" value="ECO:0007669"/>
    <property type="project" value="InterPro"/>
</dbReference>
<dbReference type="InterPro" id="IPR036291">
    <property type="entry name" value="NAD(P)-bd_dom_sf"/>
</dbReference>
<proteinExistence type="inferred from homology"/>
<accession>A0A845QY58</accession>
<evidence type="ECO:0000259" key="5">
    <source>
        <dbReference type="SMART" id="SM00829"/>
    </source>
</evidence>
<dbReference type="Pfam" id="PF08240">
    <property type="entry name" value="ADH_N"/>
    <property type="match status" value="1"/>
</dbReference>
<keyword evidence="2 4" id="KW-0862">Zinc</keyword>
<dbReference type="Gene3D" id="3.40.50.720">
    <property type="entry name" value="NAD(P)-binding Rossmann-like Domain"/>
    <property type="match status" value="1"/>
</dbReference>
<dbReference type="InterPro" id="IPR002328">
    <property type="entry name" value="ADH_Zn_CS"/>
</dbReference>
<dbReference type="InterPro" id="IPR013149">
    <property type="entry name" value="ADH-like_C"/>
</dbReference>
<sequence>MKAIQVSEPGKIDIIEKDMPEIKENHQVLIKVKAVGICGSDMHIYHGTNPMATYPRIIGHEFSGEVKEMGSKVSDLNIGDKVVIEPIQFCGKCYACKSGRSNVCESLKVLGVHKDGGMQEYIVVPRKKVHKIDNSIEWEKASMVEPFTIAAQSTWRGNVKKGDYVLIMGAGPIGLGILQYSKYKGAICIVSDINDEKLGLAKELGADYIVNVTYKDIVKETLKITNNMGANVTIDTACLPRTFEQCVEVTSPAGRVVVLGFSEETSNIPQVLITKKELTIVGSRLETDKFPEVIDLFNKGILNPEYLLTHKFDFKDIKEAIKAIEDPNTKTNKVVVTF</sequence>
<evidence type="ECO:0000256" key="4">
    <source>
        <dbReference type="RuleBase" id="RU361277"/>
    </source>
</evidence>
<dbReference type="RefSeq" id="WP_160197662.1">
    <property type="nucleotide sequence ID" value="NZ_QXXA01000010.1"/>
</dbReference>
<name>A0A845QY58_9CLOT</name>
<evidence type="ECO:0000313" key="6">
    <source>
        <dbReference type="EMBL" id="NBI07201.1"/>
    </source>
</evidence>
<dbReference type="AlphaFoldDB" id="A0A845QY58"/>
<dbReference type="InterPro" id="IPR050129">
    <property type="entry name" value="Zn_alcohol_dh"/>
</dbReference>
<dbReference type="PANTHER" id="PTHR43401:SF2">
    <property type="entry name" value="L-THREONINE 3-DEHYDROGENASE"/>
    <property type="match status" value="1"/>
</dbReference>
<dbReference type="InterPro" id="IPR011032">
    <property type="entry name" value="GroES-like_sf"/>
</dbReference>
<dbReference type="Pfam" id="PF00107">
    <property type="entry name" value="ADH_zinc_N"/>
    <property type="match status" value="1"/>
</dbReference>
<comment type="similarity">
    <text evidence="4">Belongs to the zinc-containing alcohol dehydrogenase family.</text>
</comment>
<dbReference type="EMBL" id="QXXA01000010">
    <property type="protein sequence ID" value="NBI07201.1"/>
    <property type="molecule type" value="Genomic_DNA"/>
</dbReference>
<reference evidence="6 7" key="1">
    <citation type="submission" date="2018-08" db="EMBL/GenBank/DDBJ databases">
        <title>Murine metabolic-syndrome-specific gut microbial biobank.</title>
        <authorList>
            <person name="Liu C."/>
        </authorList>
    </citation>
    <scope>NUCLEOTIDE SEQUENCE [LARGE SCALE GENOMIC DNA]</scope>
    <source>
        <strain evidence="6 7">583</strain>
    </source>
</reference>
<dbReference type="Gene3D" id="3.90.180.10">
    <property type="entry name" value="Medium-chain alcohol dehydrogenases, catalytic domain"/>
    <property type="match status" value="1"/>
</dbReference>
<keyword evidence="7" id="KW-1185">Reference proteome</keyword>
<dbReference type="Proteomes" id="UP000467132">
    <property type="component" value="Unassembled WGS sequence"/>
</dbReference>
<protein>
    <submittedName>
        <fullName evidence="6">Zinc-binding alcohol dehydrogenase family protein</fullName>
    </submittedName>
</protein>
<dbReference type="SUPFAM" id="SSF51735">
    <property type="entry name" value="NAD(P)-binding Rossmann-fold domains"/>
    <property type="match status" value="1"/>
</dbReference>
<gene>
    <name evidence="6" type="ORF">D3Z33_10085</name>
</gene>
<organism evidence="6 7">
    <name type="scientific">Senegalia massiliensis</name>
    <dbReference type="NCBI Taxonomy" id="1720316"/>
    <lineage>
        <taxon>Bacteria</taxon>
        <taxon>Bacillati</taxon>
        <taxon>Bacillota</taxon>
        <taxon>Clostridia</taxon>
        <taxon>Eubacteriales</taxon>
        <taxon>Clostridiaceae</taxon>
        <taxon>Senegalia</taxon>
    </lineage>
</organism>
<dbReference type="CDD" id="cd08261">
    <property type="entry name" value="Zn_ADH7"/>
    <property type="match status" value="1"/>
</dbReference>